<organism evidence="4 5">
    <name type="scientific">Byssochlamys spectabilis (strain No. 5 / NBRC 109023)</name>
    <name type="common">Paecilomyces variotii</name>
    <dbReference type="NCBI Taxonomy" id="1356009"/>
    <lineage>
        <taxon>Eukaryota</taxon>
        <taxon>Fungi</taxon>
        <taxon>Dikarya</taxon>
        <taxon>Ascomycota</taxon>
        <taxon>Pezizomycotina</taxon>
        <taxon>Eurotiomycetes</taxon>
        <taxon>Eurotiomycetidae</taxon>
        <taxon>Eurotiales</taxon>
        <taxon>Thermoascaceae</taxon>
        <taxon>Paecilomyces</taxon>
    </lineage>
</organism>
<proteinExistence type="inferred from homology"/>
<dbReference type="HOGENOM" id="CLU_007383_8_0_1"/>
<dbReference type="Gene3D" id="3.90.25.10">
    <property type="entry name" value="UDP-galactose 4-epimerase, domain 1"/>
    <property type="match status" value="1"/>
</dbReference>
<dbReference type="eggNOG" id="ENOG502SKBT">
    <property type="taxonomic scope" value="Eukaryota"/>
</dbReference>
<dbReference type="EMBL" id="BAUL01000017">
    <property type="protein sequence ID" value="GAD92102.1"/>
    <property type="molecule type" value="Genomic_DNA"/>
</dbReference>
<dbReference type="PANTHER" id="PTHR42748:SF14">
    <property type="entry name" value="SNOAL-LIKE DOMAIN-CONTAINING PROTEIN"/>
    <property type="match status" value="1"/>
</dbReference>
<dbReference type="InterPro" id="IPR036291">
    <property type="entry name" value="NAD(P)-bd_dom_sf"/>
</dbReference>
<name>V5FU21_BYSSN</name>
<evidence type="ECO:0000256" key="2">
    <source>
        <dbReference type="ARBA" id="ARBA00022857"/>
    </source>
</evidence>
<dbReference type="OrthoDB" id="300709at2759"/>
<evidence type="ECO:0000313" key="5">
    <source>
        <dbReference type="Proteomes" id="UP000018001"/>
    </source>
</evidence>
<feature type="domain" description="NmrA-like" evidence="3">
    <location>
        <begin position="7"/>
        <end position="117"/>
    </location>
</feature>
<comment type="caution">
    <text evidence="4">The sequence shown here is derived from an EMBL/GenBank/DDBJ whole genome shotgun (WGS) entry which is preliminary data.</text>
</comment>
<protein>
    <recommendedName>
        <fullName evidence="3">NmrA-like domain-containing protein</fullName>
    </recommendedName>
</protein>
<gene>
    <name evidence="4" type="ORF">PVAR5_0688</name>
</gene>
<dbReference type="GO" id="GO:0005634">
    <property type="term" value="C:nucleus"/>
    <property type="evidence" value="ECO:0007669"/>
    <property type="project" value="TreeGrafter"/>
</dbReference>
<keyword evidence="2" id="KW-0521">NADP</keyword>
<accession>V5FU21</accession>
<dbReference type="SUPFAM" id="SSF51735">
    <property type="entry name" value="NAD(P)-binding Rossmann-fold domains"/>
    <property type="match status" value="1"/>
</dbReference>
<dbReference type="Proteomes" id="UP000018001">
    <property type="component" value="Unassembled WGS sequence"/>
</dbReference>
<evidence type="ECO:0000259" key="3">
    <source>
        <dbReference type="Pfam" id="PF05368"/>
    </source>
</evidence>
<dbReference type="InterPro" id="IPR051164">
    <property type="entry name" value="NmrA-like_oxidored"/>
</dbReference>
<dbReference type="PANTHER" id="PTHR42748">
    <property type="entry name" value="NITROGEN METABOLITE REPRESSION PROTEIN NMRA FAMILY MEMBER"/>
    <property type="match status" value="1"/>
</dbReference>
<dbReference type="Pfam" id="PF05368">
    <property type="entry name" value="NmrA"/>
    <property type="match status" value="1"/>
</dbReference>
<dbReference type="InParanoid" id="V5FU21"/>
<dbReference type="AlphaFoldDB" id="V5FU21"/>
<dbReference type="InterPro" id="IPR008030">
    <property type="entry name" value="NmrA-like"/>
</dbReference>
<reference evidence="5" key="1">
    <citation type="journal article" date="2014" name="Genome Announc.">
        <title>Draft genome sequence of the formaldehyde-resistant fungus Byssochlamys spectabilis No. 5 (anamorph Paecilomyces variotii No. 5) (NBRC109023).</title>
        <authorList>
            <person name="Oka T."/>
            <person name="Ekino K."/>
            <person name="Fukuda K."/>
            <person name="Nomura Y."/>
        </authorList>
    </citation>
    <scope>NUCLEOTIDE SEQUENCE [LARGE SCALE GENOMIC DNA]</scope>
    <source>
        <strain evidence="5">No. 5 / NBRC 109023</strain>
    </source>
</reference>
<evidence type="ECO:0000256" key="1">
    <source>
        <dbReference type="ARBA" id="ARBA00006328"/>
    </source>
</evidence>
<sequence>MPSFQVSKILVIGGTGAQGLPIVREFVKDRRYKVRVLTRDPNSRRAKELAELPGVELFQGTFASEDDLTRGFTGCDGAFVNIDGFNCGEKSELFWGIRAYEIAISVGLKFYVWGNLDYGLKKADWDPKYRCGHYDGKGRVGGNGEVAHVALSDCGVYVRWLFDNTSRANRMDLEVAIAHMSYSEIAAAFEKVTGRPARYVDVPFDEYFKGFSGRESFMSVLKNPHMPLTSKLRFGFGFSTKQPSSYNADPADPATLSFETNFTGFWNLWRASKDNKGVMRRNYELLDEIHPNRIKSAEEWFRKEAEKGDLWTRVNNMAPILKWSEDGAKGTI</sequence>
<comment type="similarity">
    <text evidence="1">Belongs to the NmrA-type oxidoreductase family.</text>
</comment>
<keyword evidence="5" id="KW-1185">Reference proteome</keyword>
<evidence type="ECO:0000313" key="4">
    <source>
        <dbReference type="EMBL" id="GAD92102.1"/>
    </source>
</evidence>
<dbReference type="Gene3D" id="3.40.50.720">
    <property type="entry name" value="NAD(P)-binding Rossmann-like Domain"/>
    <property type="match status" value="2"/>
</dbReference>